<comment type="caution">
    <text evidence="2">The sequence shown here is derived from an EMBL/GenBank/DDBJ whole genome shotgun (WGS) entry which is preliminary data.</text>
</comment>
<dbReference type="GO" id="GO:0016787">
    <property type="term" value="F:hydrolase activity"/>
    <property type="evidence" value="ECO:0007669"/>
    <property type="project" value="UniProtKB-ARBA"/>
</dbReference>
<dbReference type="Pfam" id="PF00149">
    <property type="entry name" value="Metallophos"/>
    <property type="match status" value="1"/>
</dbReference>
<dbReference type="EMBL" id="JBDIVD010000001">
    <property type="protein sequence ID" value="MEN3153371.1"/>
    <property type="molecule type" value="Genomic_DNA"/>
</dbReference>
<proteinExistence type="predicted"/>
<evidence type="ECO:0000313" key="2">
    <source>
        <dbReference type="EMBL" id="MEN3153371.1"/>
    </source>
</evidence>
<reference evidence="2 3" key="2">
    <citation type="submission" date="2024-05" db="EMBL/GenBank/DDBJ databases">
        <authorList>
            <person name="Zheng X."/>
        </authorList>
    </citation>
    <scope>NUCLEOTIDE SEQUENCE [LARGE SCALE GENOMIC DNA]</scope>
    <source>
        <strain evidence="2 3">C4-10</strain>
    </source>
</reference>
<accession>A0ABD5KQ99</accession>
<dbReference type="SUPFAM" id="SSF56300">
    <property type="entry name" value="Metallo-dependent phosphatases"/>
    <property type="match status" value="1"/>
</dbReference>
<name>A0ABD5KQ99_PRIAR</name>
<evidence type="ECO:0000259" key="1">
    <source>
        <dbReference type="Pfam" id="PF00149"/>
    </source>
</evidence>
<organism evidence="2 3">
    <name type="scientific">Priestia aryabhattai</name>
    <name type="common">Bacillus aryabhattai</name>
    <dbReference type="NCBI Taxonomy" id="412384"/>
    <lineage>
        <taxon>Bacteria</taxon>
        <taxon>Bacillati</taxon>
        <taxon>Bacillota</taxon>
        <taxon>Bacilli</taxon>
        <taxon>Bacillales</taxon>
        <taxon>Bacillaceae</taxon>
        <taxon>Priestia</taxon>
    </lineage>
</organism>
<protein>
    <submittedName>
        <fullName evidence="2">Metallophosphoesterase</fullName>
    </submittedName>
</protein>
<dbReference type="PANTHER" id="PTHR31302">
    <property type="entry name" value="TRANSMEMBRANE PROTEIN WITH METALLOPHOSPHOESTERASE DOMAIN-RELATED"/>
    <property type="match status" value="1"/>
</dbReference>
<evidence type="ECO:0000313" key="3">
    <source>
        <dbReference type="Proteomes" id="UP001418804"/>
    </source>
</evidence>
<dbReference type="InterPro" id="IPR004843">
    <property type="entry name" value="Calcineurin-like_PHP"/>
</dbReference>
<reference evidence="2 3" key="1">
    <citation type="submission" date="2024-05" db="EMBL/GenBank/DDBJ databases">
        <title>The mechanism of isolation and screening of efficient mineral weathering bacteria priestia aryabhattai c4-10 with weathered biotite.</title>
        <authorList>
            <person name="Yang S."/>
        </authorList>
    </citation>
    <scope>NUCLEOTIDE SEQUENCE [LARGE SCALE GENOMIC DNA]</scope>
    <source>
        <strain evidence="2 3">C4-10</strain>
    </source>
</reference>
<dbReference type="Proteomes" id="UP001418804">
    <property type="component" value="Unassembled WGS sequence"/>
</dbReference>
<dbReference type="PANTHER" id="PTHR31302:SF0">
    <property type="entry name" value="TRANSMEMBRANE PROTEIN WITH METALLOPHOSPHOESTERASE DOMAIN"/>
    <property type="match status" value="1"/>
</dbReference>
<dbReference type="RefSeq" id="WP_226313326.1">
    <property type="nucleotide sequence ID" value="NZ_JAQQBN010000001.1"/>
</dbReference>
<feature type="domain" description="Calcineurin-like phosphoesterase" evidence="1">
    <location>
        <begin position="47"/>
        <end position="231"/>
    </location>
</feature>
<dbReference type="Gene3D" id="3.60.21.10">
    <property type="match status" value="1"/>
</dbReference>
<gene>
    <name evidence="2" type="ORF">ABDD91_11025</name>
</gene>
<dbReference type="InterPro" id="IPR029052">
    <property type="entry name" value="Metallo-depent_PP-like"/>
</dbReference>
<dbReference type="AlphaFoldDB" id="A0ABD5KQ99"/>
<dbReference type="InterPro" id="IPR051158">
    <property type="entry name" value="Metallophosphoesterase_sf"/>
</dbReference>
<sequence>MKGKVIAASFFLIAVVVGYTVWDNQRITIAKQDIIIKDLPKELEGFSIVQITDLHEKEFGENQERLINAINSIHYDAIVFTGDMMKNNSTNAVPFYTLIEGIENKRSALFVPGNTDPKSYRTSSNSLEKSEFVKHMEKKGVKLLDSTYTVKRGNAYAQFVNFDWSLKTENKLEKDRNNLLKNKNYPKKETTNLIIGLNHFPVVDSHIDALLADPSVTFRYYDLIMAGHYHGGQFRIPFFGALFVPEAWYEKSGLFPPQDRVKGLWEYKHIKQYVSAGLGSNGPIPFLNFRLFDSPEINVLTFKSGKAE</sequence>